<dbReference type="Proteomes" id="UP001061862">
    <property type="component" value="Chromosome"/>
</dbReference>
<reference evidence="1 2" key="1">
    <citation type="submission" date="2022-09" db="EMBL/GenBank/DDBJ databases">
        <title>Interaction between co-microsymbionts with complementary sets of symbiotic genes in legume-rhizobium systems.</title>
        <authorList>
            <person name="Safronova V."/>
            <person name="Sazanova A."/>
            <person name="Afonin A."/>
            <person name="Chirak E."/>
        </authorList>
    </citation>
    <scope>NUCLEOTIDE SEQUENCE [LARGE SCALE GENOMIC DNA]</scope>
    <source>
        <strain evidence="1 2">A18/4-1</strain>
    </source>
</reference>
<organism evidence="1 2">
    <name type="scientific">Devosia neptuniae</name>
    <dbReference type="NCBI Taxonomy" id="191302"/>
    <lineage>
        <taxon>Bacteria</taxon>
        <taxon>Pseudomonadati</taxon>
        <taxon>Pseudomonadota</taxon>
        <taxon>Alphaproteobacteria</taxon>
        <taxon>Hyphomicrobiales</taxon>
        <taxon>Devosiaceae</taxon>
        <taxon>Devosia</taxon>
    </lineage>
</organism>
<name>A0ABY6CF49_9HYPH</name>
<evidence type="ECO:0000313" key="2">
    <source>
        <dbReference type="Proteomes" id="UP001061862"/>
    </source>
</evidence>
<keyword evidence="2" id="KW-1185">Reference proteome</keyword>
<protein>
    <submittedName>
        <fullName evidence="1">Uncharacterized protein</fullName>
    </submittedName>
</protein>
<accession>A0ABY6CF49</accession>
<dbReference type="EMBL" id="CP104965">
    <property type="protein sequence ID" value="UXN70869.1"/>
    <property type="molecule type" value="Genomic_DNA"/>
</dbReference>
<proteinExistence type="predicted"/>
<sequence>MNIDELEIEVRKLVPEDGDVLVLKSSRPLRREVRMHLAEMANHLGRRLQKHIDCIILDDGLDLEVLKTSRLADLRPSGQVAA</sequence>
<gene>
    <name evidence="1" type="ORF">N8A98_06695</name>
</gene>
<evidence type="ECO:0000313" key="1">
    <source>
        <dbReference type="EMBL" id="UXN70869.1"/>
    </source>
</evidence>
<dbReference type="RefSeq" id="WP_262170142.1">
    <property type="nucleotide sequence ID" value="NZ_CP104965.1"/>
</dbReference>